<dbReference type="EMBL" id="QZFU01000024">
    <property type="protein sequence ID" value="RJO72964.1"/>
    <property type="molecule type" value="Genomic_DNA"/>
</dbReference>
<reference evidence="2 3" key="1">
    <citation type="submission" date="2018-09" db="EMBL/GenBank/DDBJ databases">
        <title>YIM PH21274 draft genome.</title>
        <authorList>
            <person name="Miao C."/>
        </authorList>
    </citation>
    <scope>NUCLEOTIDE SEQUENCE [LARGE SCALE GENOMIC DNA]</scope>
    <source>
        <strain evidence="2 3">YIM PH 21724</strain>
    </source>
</reference>
<keyword evidence="3" id="KW-1185">Reference proteome</keyword>
<feature type="region of interest" description="Disordered" evidence="1">
    <location>
        <begin position="1"/>
        <end position="21"/>
    </location>
</feature>
<dbReference type="Proteomes" id="UP000266677">
    <property type="component" value="Unassembled WGS sequence"/>
</dbReference>
<dbReference type="Pfam" id="PF23781">
    <property type="entry name" value="Phage_TAC_16"/>
    <property type="match status" value="1"/>
</dbReference>
<comment type="caution">
    <text evidence="2">The sequence shown here is derived from an EMBL/GenBank/DDBJ whole genome shotgun (WGS) entry which is preliminary data.</text>
</comment>
<protein>
    <submittedName>
        <fullName evidence="2">Uncharacterized protein</fullName>
    </submittedName>
</protein>
<dbReference type="AlphaFoldDB" id="A0A3A4KCG8"/>
<evidence type="ECO:0000256" key="1">
    <source>
        <dbReference type="SAM" id="MobiDB-lite"/>
    </source>
</evidence>
<proteinExistence type="predicted"/>
<accession>A0A3A4KCG8</accession>
<name>A0A3A4KCG8_9NOCA</name>
<gene>
    <name evidence="2" type="ORF">D5S18_22060</name>
</gene>
<evidence type="ECO:0000313" key="3">
    <source>
        <dbReference type="Proteomes" id="UP000266677"/>
    </source>
</evidence>
<organism evidence="2 3">
    <name type="scientific">Nocardia panacis</name>
    <dbReference type="NCBI Taxonomy" id="2340916"/>
    <lineage>
        <taxon>Bacteria</taxon>
        <taxon>Bacillati</taxon>
        <taxon>Actinomycetota</taxon>
        <taxon>Actinomycetes</taxon>
        <taxon>Mycobacteriales</taxon>
        <taxon>Nocardiaceae</taxon>
        <taxon>Nocardia</taxon>
    </lineage>
</organism>
<evidence type="ECO:0000313" key="2">
    <source>
        <dbReference type="EMBL" id="RJO72964.1"/>
    </source>
</evidence>
<sequence>MEHTMTSIEPPHGISDLSGQVGDIEAERAELAAERARLEAEKALVRQRRIREDQQPAVLDPSSAFVPEPARSPVQVIDSAGEEFETDVETGDVIRDTFGQPIPRWRHQTVDLDGELIQVRKPSPMALQAFSMAASRHTPDDLRQEMTTLFVRNHISPLSYGRLLTRMMNPDGNFTVEDFGRIFELIATLDTARPTGPSQL</sequence>
<dbReference type="InterPro" id="IPR056927">
    <property type="entry name" value="Phage_TAC"/>
</dbReference>